<dbReference type="OrthoDB" id="5973539at2759"/>
<dbReference type="Gene3D" id="2.60.40.150">
    <property type="entry name" value="C2 domain"/>
    <property type="match status" value="2"/>
</dbReference>
<sequence length="761" mass="87700">MDTDQDKKSTLHRVYFAKLHEKVHNKYEEMQKKLDKYKHTKGIDERQQTTSRKDSVTNSIEDLTGRERNGLEAQNLVVQEVGRNEAISQEIEQFVKYESESDLLSLEDNGSGSHNNANEDYFSYPDNSLNASLETLNDEFYKDDTLAESPLTPTKSSPKRRLRHKIGSRITAAMEKRQRDKERQEHNKRIHGLSSSMETYNMSIRPLSPNEITRLLLDVENEDRLDLLCCFNDEELSFYLGSSGVGGEKLIDLEDIVIEFEEEIIDSVKSSQPSPSALILSNTTKGDLHKMGRRMRTATLTIALIEVKGLASIVTEDKSNALYCRFRLGAEKCKSKFAKISDNEIKWLEMFNVPVRDEYILEVTLWDKENQDSFLGRAIIDVLDLEKEKTHEMRIKLDGSTQNVEIFMLLTISGTTLNTIMDMDDYKNTEQQMKLMRRNFAWYHLADDYRDVGCLSVLVYGAKGLAGGDPFCVLELGNTRLQTDTEYKTADPNWMKIFVFTVTDITSILVVSVFDENKQKAEILGKISIPLLQIRNGEKKWYALKDKTQRKWANGDYPRILLEMRVTWNPIKASIRVINPKEQVYMKAEDKLNRHIFARNIYRSRVIISWLTNAIRVIKKNEETNGPNGTSEDTPEKEDKWSIRETLQNFQEMTLVVQNAIGTFASLGESIKNLVNFTVPYLSWLAIVILVTIAIVMYLIPVKYIFMAWAINKFTRKILRPNRIPNNEILDLLSRVPDDEVLMDCQELPLDEIEDPRVSNS</sequence>
<dbReference type="Pfam" id="PF00168">
    <property type="entry name" value="C2"/>
    <property type="match status" value="2"/>
</dbReference>
<dbReference type="PANTHER" id="PTHR45911:SF4">
    <property type="entry name" value="MULTIPLE C2 AND TRANSMEMBRANE DOMAIN-CONTAINING PROTEIN"/>
    <property type="match status" value="1"/>
</dbReference>
<evidence type="ECO:0000259" key="5">
    <source>
        <dbReference type="PROSITE" id="PS50004"/>
    </source>
</evidence>
<dbReference type="GO" id="GO:0005509">
    <property type="term" value="F:calcium ion binding"/>
    <property type="evidence" value="ECO:0007669"/>
    <property type="project" value="TreeGrafter"/>
</dbReference>
<evidence type="ECO:0000256" key="2">
    <source>
        <dbReference type="ARBA" id="ARBA00022837"/>
    </source>
</evidence>
<keyword evidence="4" id="KW-1133">Transmembrane helix</keyword>
<dbReference type="InterPro" id="IPR000008">
    <property type="entry name" value="C2_dom"/>
</dbReference>
<dbReference type="SMART" id="SM00239">
    <property type="entry name" value="C2"/>
    <property type="match status" value="2"/>
</dbReference>
<evidence type="ECO:0000313" key="6">
    <source>
        <dbReference type="EMBL" id="GBP74162.1"/>
    </source>
</evidence>
<evidence type="ECO:0000256" key="1">
    <source>
        <dbReference type="ARBA" id="ARBA00022723"/>
    </source>
</evidence>
<accession>A0A4C1YH76</accession>
<reference evidence="6 7" key="1">
    <citation type="journal article" date="2019" name="Commun. Biol.">
        <title>The bagworm genome reveals a unique fibroin gene that provides high tensile strength.</title>
        <authorList>
            <person name="Kono N."/>
            <person name="Nakamura H."/>
            <person name="Ohtoshi R."/>
            <person name="Tomita M."/>
            <person name="Numata K."/>
            <person name="Arakawa K."/>
        </authorList>
    </citation>
    <scope>NUCLEOTIDE SEQUENCE [LARGE SCALE GENOMIC DNA]</scope>
</reference>
<dbReference type="SUPFAM" id="SSF49562">
    <property type="entry name" value="C2 domain (Calcium/lipid-binding domain, CaLB)"/>
    <property type="match status" value="2"/>
</dbReference>
<proteinExistence type="predicted"/>
<dbReference type="AlphaFoldDB" id="A0A4C1YH76"/>
<keyword evidence="4" id="KW-0472">Membrane</keyword>
<evidence type="ECO:0000256" key="4">
    <source>
        <dbReference type="SAM" id="Phobius"/>
    </source>
</evidence>
<feature type="domain" description="C2" evidence="5">
    <location>
        <begin position="274"/>
        <end position="395"/>
    </location>
</feature>
<feature type="transmembrane region" description="Helical" evidence="4">
    <location>
        <begin position="681"/>
        <end position="706"/>
    </location>
</feature>
<feature type="compositionally biased region" description="Basic and acidic residues" evidence="3">
    <location>
        <begin position="41"/>
        <end position="55"/>
    </location>
</feature>
<gene>
    <name evidence="6" type="primary">Mctp</name>
    <name evidence="6" type="ORF">EVAR_53352_1</name>
</gene>
<dbReference type="GO" id="GO:0046928">
    <property type="term" value="P:regulation of neurotransmitter secretion"/>
    <property type="evidence" value="ECO:0007669"/>
    <property type="project" value="TreeGrafter"/>
</dbReference>
<keyword evidence="2" id="KW-0106">Calcium</keyword>
<keyword evidence="4 6" id="KW-0812">Transmembrane</keyword>
<protein>
    <submittedName>
        <fullName evidence="6">Multiple C2 and transmembrane domain-containing protein</fullName>
    </submittedName>
</protein>
<dbReference type="EMBL" id="BGZK01001197">
    <property type="protein sequence ID" value="GBP74162.1"/>
    <property type="molecule type" value="Genomic_DNA"/>
</dbReference>
<dbReference type="Proteomes" id="UP000299102">
    <property type="component" value="Unassembled WGS sequence"/>
</dbReference>
<evidence type="ECO:0000313" key="7">
    <source>
        <dbReference type="Proteomes" id="UP000299102"/>
    </source>
</evidence>
<dbReference type="InterPro" id="IPR035892">
    <property type="entry name" value="C2_domain_sf"/>
</dbReference>
<feature type="domain" description="C2" evidence="5">
    <location>
        <begin position="416"/>
        <end position="546"/>
    </location>
</feature>
<feature type="region of interest" description="Disordered" evidence="3">
    <location>
        <begin position="38"/>
        <end position="59"/>
    </location>
</feature>
<dbReference type="GO" id="GO:0030672">
    <property type="term" value="C:synaptic vesicle membrane"/>
    <property type="evidence" value="ECO:0007669"/>
    <property type="project" value="TreeGrafter"/>
</dbReference>
<keyword evidence="1" id="KW-0479">Metal-binding</keyword>
<evidence type="ECO:0000256" key="3">
    <source>
        <dbReference type="SAM" id="MobiDB-lite"/>
    </source>
</evidence>
<keyword evidence="7" id="KW-1185">Reference proteome</keyword>
<name>A0A4C1YH76_EUMVA</name>
<dbReference type="PANTHER" id="PTHR45911">
    <property type="entry name" value="C2 DOMAIN-CONTAINING PROTEIN"/>
    <property type="match status" value="1"/>
</dbReference>
<organism evidence="6 7">
    <name type="scientific">Eumeta variegata</name>
    <name type="common">Bagworm moth</name>
    <name type="synonym">Eumeta japonica</name>
    <dbReference type="NCBI Taxonomy" id="151549"/>
    <lineage>
        <taxon>Eukaryota</taxon>
        <taxon>Metazoa</taxon>
        <taxon>Ecdysozoa</taxon>
        <taxon>Arthropoda</taxon>
        <taxon>Hexapoda</taxon>
        <taxon>Insecta</taxon>
        <taxon>Pterygota</taxon>
        <taxon>Neoptera</taxon>
        <taxon>Endopterygota</taxon>
        <taxon>Lepidoptera</taxon>
        <taxon>Glossata</taxon>
        <taxon>Ditrysia</taxon>
        <taxon>Tineoidea</taxon>
        <taxon>Psychidae</taxon>
        <taxon>Oiketicinae</taxon>
        <taxon>Eumeta</taxon>
    </lineage>
</organism>
<comment type="caution">
    <text evidence="6">The sequence shown here is derived from an EMBL/GenBank/DDBJ whole genome shotgun (WGS) entry which is preliminary data.</text>
</comment>
<dbReference type="PROSITE" id="PS50004">
    <property type="entry name" value="C2"/>
    <property type="match status" value="2"/>
</dbReference>